<dbReference type="SMART" id="SM00967">
    <property type="entry name" value="SpoU_sub_bind"/>
    <property type="match status" value="1"/>
</dbReference>
<dbReference type="InterPro" id="IPR001537">
    <property type="entry name" value="SpoU_MeTrfase"/>
</dbReference>
<protein>
    <submittedName>
        <fullName evidence="5">23S rRNA (Guanosine(2251)-2'-O)-methyltransferase RlmB</fullName>
    </submittedName>
</protein>
<dbReference type="InterPro" id="IPR013123">
    <property type="entry name" value="SpoU_subst-bd"/>
</dbReference>
<dbReference type="SUPFAM" id="SSF55315">
    <property type="entry name" value="L30e-like"/>
    <property type="match status" value="1"/>
</dbReference>
<dbReference type="InterPro" id="IPR004441">
    <property type="entry name" value="rRNA_MeTrfase_TrmH"/>
</dbReference>
<organism evidence="5 6">
    <name type="scientific">Calorimonas adulescens</name>
    <dbReference type="NCBI Taxonomy" id="2606906"/>
    <lineage>
        <taxon>Bacteria</taxon>
        <taxon>Bacillati</taxon>
        <taxon>Bacillota</taxon>
        <taxon>Clostridia</taxon>
        <taxon>Thermoanaerobacterales</taxon>
        <taxon>Thermoanaerobacteraceae</taxon>
        <taxon>Calorimonas</taxon>
    </lineage>
</organism>
<gene>
    <name evidence="5" type="primary">rlmB</name>
    <name evidence="5" type="ORF">FWJ32_03605</name>
</gene>
<dbReference type="NCBIfam" id="TIGR00186">
    <property type="entry name" value="rRNA_methyl_3"/>
    <property type="match status" value="1"/>
</dbReference>
<evidence type="ECO:0000313" key="5">
    <source>
        <dbReference type="EMBL" id="TZE82698.1"/>
    </source>
</evidence>
<dbReference type="Gene3D" id="3.30.1330.30">
    <property type="match status" value="1"/>
</dbReference>
<dbReference type="GO" id="GO:0006396">
    <property type="term" value="P:RNA processing"/>
    <property type="evidence" value="ECO:0007669"/>
    <property type="project" value="InterPro"/>
</dbReference>
<dbReference type="InterPro" id="IPR029028">
    <property type="entry name" value="Alpha/beta_knot_MTases"/>
</dbReference>
<proteinExistence type="inferred from homology"/>
<dbReference type="AlphaFoldDB" id="A0A5D8QHD8"/>
<evidence type="ECO:0000313" key="6">
    <source>
        <dbReference type="Proteomes" id="UP000322976"/>
    </source>
</evidence>
<dbReference type="Proteomes" id="UP000322976">
    <property type="component" value="Unassembled WGS sequence"/>
</dbReference>
<accession>A0A5D8QHD8</accession>
<dbReference type="GO" id="GO:0032259">
    <property type="term" value="P:methylation"/>
    <property type="evidence" value="ECO:0007669"/>
    <property type="project" value="UniProtKB-KW"/>
</dbReference>
<evidence type="ECO:0000256" key="3">
    <source>
        <dbReference type="ARBA" id="ARBA00022679"/>
    </source>
</evidence>
<reference evidence="5 6" key="1">
    <citation type="submission" date="2019-08" db="EMBL/GenBank/DDBJ databases">
        <title>Calorimonas adulescens gen. nov., sp. nov., an anaerobic thermophilic bacterium from Sakhalin hot spring.</title>
        <authorList>
            <person name="Khomyakova M.A."/>
            <person name="Merkel A.Y."/>
            <person name="Novikov A."/>
            <person name="Bonch-Osmolovskaya E.A."/>
            <person name="Slobodkin A.I."/>
        </authorList>
    </citation>
    <scope>NUCLEOTIDE SEQUENCE [LARGE SCALE GENOMIC DNA]</scope>
    <source>
        <strain evidence="5 6">A05MB</strain>
    </source>
</reference>
<dbReference type="InterPro" id="IPR029064">
    <property type="entry name" value="Ribosomal_eL30-like_sf"/>
</dbReference>
<feature type="domain" description="RNA 2-O ribose methyltransferase substrate binding" evidence="4">
    <location>
        <begin position="7"/>
        <end position="81"/>
    </location>
</feature>
<evidence type="ECO:0000256" key="1">
    <source>
        <dbReference type="ARBA" id="ARBA00007228"/>
    </source>
</evidence>
<dbReference type="Pfam" id="PF00588">
    <property type="entry name" value="SpoU_methylase"/>
    <property type="match status" value="1"/>
</dbReference>
<keyword evidence="2 5" id="KW-0489">Methyltransferase</keyword>
<dbReference type="RefSeq" id="WP_149544613.1">
    <property type="nucleotide sequence ID" value="NZ_VTPS01000004.1"/>
</dbReference>
<dbReference type="Pfam" id="PF08032">
    <property type="entry name" value="SpoU_sub_bind"/>
    <property type="match status" value="1"/>
</dbReference>
<dbReference type="GO" id="GO:0008173">
    <property type="term" value="F:RNA methyltransferase activity"/>
    <property type="evidence" value="ECO:0007669"/>
    <property type="project" value="InterPro"/>
</dbReference>
<evidence type="ECO:0000259" key="4">
    <source>
        <dbReference type="SMART" id="SM00967"/>
    </source>
</evidence>
<dbReference type="PANTHER" id="PTHR46429">
    <property type="entry name" value="23S RRNA (GUANOSINE-2'-O-)-METHYLTRANSFERASE RLMB"/>
    <property type="match status" value="1"/>
</dbReference>
<comment type="similarity">
    <text evidence="1">Belongs to the class IV-like SAM-binding methyltransferase superfamily. RNA methyltransferase TrmH family.</text>
</comment>
<keyword evidence="6" id="KW-1185">Reference proteome</keyword>
<dbReference type="SUPFAM" id="SSF75217">
    <property type="entry name" value="alpha/beta knot"/>
    <property type="match status" value="1"/>
</dbReference>
<dbReference type="FunFam" id="3.40.1280.10:FF:000008">
    <property type="entry name" value="Group 3 RNA methyltransferase TrmH"/>
    <property type="match status" value="1"/>
</dbReference>
<dbReference type="InterPro" id="IPR029026">
    <property type="entry name" value="tRNA_m1G_MTases_N"/>
</dbReference>
<keyword evidence="3 5" id="KW-0808">Transferase</keyword>
<dbReference type="Gene3D" id="3.40.1280.10">
    <property type="match status" value="1"/>
</dbReference>
<dbReference type="GO" id="GO:0005829">
    <property type="term" value="C:cytosol"/>
    <property type="evidence" value="ECO:0007669"/>
    <property type="project" value="TreeGrafter"/>
</dbReference>
<dbReference type="CDD" id="cd18103">
    <property type="entry name" value="SpoU-like_RlmB"/>
    <property type="match status" value="1"/>
</dbReference>
<name>A0A5D8QHD8_9THEO</name>
<dbReference type="EMBL" id="VTPS01000004">
    <property type="protein sequence ID" value="TZE82698.1"/>
    <property type="molecule type" value="Genomic_DNA"/>
</dbReference>
<dbReference type="GO" id="GO:0003723">
    <property type="term" value="F:RNA binding"/>
    <property type="evidence" value="ECO:0007669"/>
    <property type="project" value="InterPro"/>
</dbReference>
<dbReference type="PANTHER" id="PTHR46429:SF1">
    <property type="entry name" value="23S RRNA (GUANOSINE-2'-O-)-METHYLTRANSFERASE RLMB"/>
    <property type="match status" value="1"/>
</dbReference>
<sequence>MIKEEGIIAGRNPVLEALKSGIEINKIIISDNEKQGIMKEIIGRAREKGIPVEMANKKKLDSITELNHQGVVAMSSPVKYMNIDDIFDYANKRGEDPLLVVLDGIQDPANLGSIIRTSEVLGAHGVIIPMHRSAGITAAVSRISAGAVYHQRIARVANISQAIKEMKERGLWVAACDMNGEIYYGKDLTGPIALVIGGEGKGVSRLVRENCDYVISIPMYGKIGSLNANVAAAIVMSEVVRQRCMKNGRISDSRRL</sequence>
<evidence type="ECO:0000256" key="2">
    <source>
        <dbReference type="ARBA" id="ARBA00022603"/>
    </source>
</evidence>
<comment type="caution">
    <text evidence="5">The sequence shown here is derived from an EMBL/GenBank/DDBJ whole genome shotgun (WGS) entry which is preliminary data.</text>
</comment>